<dbReference type="Proteomes" id="UP000198742">
    <property type="component" value="Unassembled WGS sequence"/>
</dbReference>
<gene>
    <name evidence="1" type="ORF">SAMN04489844_0911</name>
</gene>
<organism evidence="1 2">
    <name type="scientific">Nocardioides exalbidus</name>
    <dbReference type="NCBI Taxonomy" id="402596"/>
    <lineage>
        <taxon>Bacteria</taxon>
        <taxon>Bacillati</taxon>
        <taxon>Actinomycetota</taxon>
        <taxon>Actinomycetes</taxon>
        <taxon>Propionibacteriales</taxon>
        <taxon>Nocardioidaceae</taxon>
        <taxon>Nocardioides</taxon>
    </lineage>
</organism>
<proteinExistence type="predicted"/>
<evidence type="ECO:0000313" key="1">
    <source>
        <dbReference type="EMBL" id="SEB71744.1"/>
    </source>
</evidence>
<dbReference type="RefSeq" id="WP_090968060.1">
    <property type="nucleotide sequence ID" value="NZ_FNRT01000002.1"/>
</dbReference>
<protein>
    <submittedName>
        <fullName evidence="1">Uncharacterized protein</fullName>
    </submittedName>
</protein>
<accession>A0A1H4LM66</accession>
<name>A0A1H4LM66_9ACTN</name>
<dbReference type="EMBL" id="FNRT01000002">
    <property type="protein sequence ID" value="SEB71744.1"/>
    <property type="molecule type" value="Genomic_DNA"/>
</dbReference>
<evidence type="ECO:0000313" key="2">
    <source>
        <dbReference type="Proteomes" id="UP000198742"/>
    </source>
</evidence>
<dbReference type="OrthoDB" id="4774400at2"/>
<reference evidence="2" key="1">
    <citation type="submission" date="2016-10" db="EMBL/GenBank/DDBJ databases">
        <authorList>
            <person name="Varghese N."/>
            <person name="Submissions S."/>
        </authorList>
    </citation>
    <scope>NUCLEOTIDE SEQUENCE [LARGE SCALE GENOMIC DNA]</scope>
    <source>
        <strain evidence="2">DSM 22017</strain>
    </source>
</reference>
<keyword evidence="2" id="KW-1185">Reference proteome</keyword>
<sequence length="100" mass="11820">MPTSGPVDPDLRGRWLRERRAVIRDHHPDRGGDAEAMRTRLEELDARYARLEVPLDDRRPSVRRIGRVVTRVRRELRSVRRAGQARLPRGWPGSRRYFDL</sequence>
<dbReference type="STRING" id="402596.SAMN04489844_0911"/>
<dbReference type="AlphaFoldDB" id="A0A1H4LM66"/>